<protein>
    <submittedName>
        <fullName evidence="2">Tetratricopeptide repeat-containing protein</fullName>
    </submittedName>
</protein>
<name>A0A1G9YFI2_9ACTN</name>
<feature type="region of interest" description="Disordered" evidence="1">
    <location>
        <begin position="743"/>
        <end position="765"/>
    </location>
</feature>
<feature type="compositionally biased region" description="Basic and acidic residues" evidence="1">
    <location>
        <begin position="408"/>
        <end position="426"/>
    </location>
</feature>
<sequence>MAEAAGGEQHNTIDGSVQLQGITIQARDVHGGVHVHSRPRPIPRQIPPYSRDFLSRREDMAALGRLAAEDPAGGLPLLVVTGPAGIGKTALAARWLGGRAADFPDGQLYADLRGATPDDPAPPGEVLAAFLRALGAATVPADLPEQAAAWRSFSAGLRLAVLLDNAASAAQVRPLLPAGPGVVVVTSRRRLTALVLDGARHHRLAGLGTADGVALLARGIGEDRVAAELPAARRLVRACAGLPLAVCLAAARLALRPGQPVAALADALAPEAQGLAALDLEGETTVAKALDASYQALTAPAAQVYRALGALPVPWFDAAATAAACARPRTWAEDRLDELVEAHLLEPAGPGTYRFHDLVRTHARALADGSASAGTAGGSGRDGSGGEGSGRHGSDSDGSGRDSSGGDGSRRDASGRDGSGRDRPGRDGSSATGPAVPPDDPATVLRRLCEWYLRVASAAQQRLTPAQFVLPRTYLHPCDLPVPFDDDPGAVHWLDERRLHLKALAEAAAARGWYDTAWQLVDASWPMLLRVRHYDLWIDLHRTGVAAARQDGDARAERQMLNSGAIGLNAAGRGEEAAAWYEESLAAARAAGDARDEGQALLGLGAYHQDAGHPAQAAPYLEQAVAVWTGCGYPRGAALARTVLGETALATGRPDAAVCHFDRARRELLAVPDAHDAARAQAFLGRALVLTGEPAAGTAELEQALAVFTATGAVHWQARALEMLADSTPDPARARALLERARTRYEETSPADAARISERLADPAG</sequence>
<dbReference type="PANTHER" id="PTHR47691">
    <property type="entry name" value="REGULATOR-RELATED"/>
    <property type="match status" value="1"/>
</dbReference>
<accession>A0A1G9YFI2</accession>
<evidence type="ECO:0000313" key="2">
    <source>
        <dbReference type="EMBL" id="SDN07827.1"/>
    </source>
</evidence>
<feature type="compositionally biased region" description="Gly residues" evidence="1">
    <location>
        <begin position="375"/>
        <end position="388"/>
    </location>
</feature>
<feature type="region of interest" description="Disordered" evidence="1">
    <location>
        <begin position="368"/>
        <end position="441"/>
    </location>
</feature>
<evidence type="ECO:0000256" key="1">
    <source>
        <dbReference type="SAM" id="MobiDB-lite"/>
    </source>
</evidence>
<dbReference type="Gene3D" id="1.25.40.10">
    <property type="entry name" value="Tetratricopeptide repeat domain"/>
    <property type="match status" value="1"/>
</dbReference>
<dbReference type="STRING" id="310781.SAMN05216259_102540"/>
<dbReference type="Gene3D" id="3.40.50.300">
    <property type="entry name" value="P-loop containing nucleotide triphosphate hydrolases"/>
    <property type="match status" value="1"/>
</dbReference>
<proteinExistence type="predicted"/>
<organism evidence="2 3">
    <name type="scientific">Actinacidiphila guanduensis</name>
    <dbReference type="NCBI Taxonomy" id="310781"/>
    <lineage>
        <taxon>Bacteria</taxon>
        <taxon>Bacillati</taxon>
        <taxon>Actinomycetota</taxon>
        <taxon>Actinomycetes</taxon>
        <taxon>Kitasatosporales</taxon>
        <taxon>Streptomycetaceae</taxon>
        <taxon>Actinacidiphila</taxon>
    </lineage>
</organism>
<keyword evidence="3" id="KW-1185">Reference proteome</keyword>
<feature type="compositionally biased region" description="Basic and acidic residues" evidence="1">
    <location>
        <begin position="755"/>
        <end position="765"/>
    </location>
</feature>
<feature type="compositionally biased region" description="Basic and acidic residues" evidence="1">
    <location>
        <begin position="389"/>
        <end position="400"/>
    </location>
</feature>
<dbReference type="AlphaFoldDB" id="A0A1G9YFI2"/>
<dbReference type="InterPro" id="IPR011990">
    <property type="entry name" value="TPR-like_helical_dom_sf"/>
</dbReference>
<evidence type="ECO:0000313" key="3">
    <source>
        <dbReference type="Proteomes" id="UP000199341"/>
    </source>
</evidence>
<dbReference type="Proteomes" id="UP000199341">
    <property type="component" value="Unassembled WGS sequence"/>
</dbReference>
<dbReference type="EMBL" id="FNIE01000002">
    <property type="protein sequence ID" value="SDN07827.1"/>
    <property type="molecule type" value="Genomic_DNA"/>
</dbReference>
<dbReference type="InterPro" id="IPR027417">
    <property type="entry name" value="P-loop_NTPase"/>
</dbReference>
<gene>
    <name evidence="2" type="ORF">SAMN05216259_102540</name>
</gene>
<dbReference type="SUPFAM" id="SSF48452">
    <property type="entry name" value="TPR-like"/>
    <property type="match status" value="1"/>
</dbReference>
<dbReference type="PANTHER" id="PTHR47691:SF3">
    <property type="entry name" value="HTH-TYPE TRANSCRIPTIONAL REGULATOR RV0890C-RELATED"/>
    <property type="match status" value="1"/>
</dbReference>
<reference evidence="2 3" key="1">
    <citation type="submission" date="2016-10" db="EMBL/GenBank/DDBJ databases">
        <authorList>
            <person name="de Groot N.N."/>
        </authorList>
    </citation>
    <scope>NUCLEOTIDE SEQUENCE [LARGE SCALE GENOMIC DNA]</scope>
    <source>
        <strain evidence="2 3">CGMCC 4.2022</strain>
    </source>
</reference>
<dbReference type="Pfam" id="PF13424">
    <property type="entry name" value="TPR_12"/>
    <property type="match status" value="1"/>
</dbReference>
<dbReference type="SUPFAM" id="SSF52540">
    <property type="entry name" value="P-loop containing nucleoside triphosphate hydrolases"/>
    <property type="match status" value="1"/>
</dbReference>